<evidence type="ECO:0000259" key="4">
    <source>
        <dbReference type="Pfam" id="PF05368"/>
    </source>
</evidence>
<evidence type="ECO:0000256" key="2">
    <source>
        <dbReference type="ARBA" id="ARBA00022857"/>
    </source>
</evidence>
<dbReference type="InterPro" id="IPR008030">
    <property type="entry name" value="NmrA-like"/>
</dbReference>
<sequence>MVVVAVAGGTGGVGKTIVEQLQLSKKHEVILLSRKAPTTLASGGAKIVLADYGNIEALSLLLERHNVETVISTIGFVGPEAAQSQLNLIAAADKAKPTHRFVPSEFSVWVSPDDTNAAVFGAWLDAIAALKKTGLTYTRVINGWFMDYFGMPHTPSNLAPHTWGVDIANRRAAIPGTGNEPMTLTYSVDVARFVVRMLNDIDWPEISIISGSDTTFNEILGIAEKLTALTWSIFLPGAKFDVVYDGEEKLRNGQATVWSAGYGAGPASMEETQAMIALFGLMSVEGRSLVPQGKRLNGKYPDIRPIGIEELLTKAWTGK</sequence>
<evidence type="ECO:0000313" key="5">
    <source>
        <dbReference type="EMBL" id="KAK1448788.1"/>
    </source>
</evidence>
<dbReference type="Gene3D" id="3.90.25.10">
    <property type="entry name" value="UDP-galactose 4-epimerase, domain 1"/>
    <property type="match status" value="1"/>
</dbReference>
<dbReference type="Pfam" id="PF05368">
    <property type="entry name" value="NmrA"/>
    <property type="match status" value="1"/>
</dbReference>
<dbReference type="SUPFAM" id="SSF51735">
    <property type="entry name" value="NAD(P)-binding Rossmann-fold domains"/>
    <property type="match status" value="1"/>
</dbReference>
<dbReference type="GO" id="GO:0016491">
    <property type="term" value="F:oxidoreductase activity"/>
    <property type="evidence" value="ECO:0007669"/>
    <property type="project" value="UniProtKB-KW"/>
</dbReference>
<gene>
    <name evidence="5" type="ORF">CMEL01_08103</name>
</gene>
<name>A0AAI9XGL9_9PEZI</name>
<protein>
    <recommendedName>
        <fullName evidence="4">NmrA-like domain-containing protein</fullName>
    </recommendedName>
</protein>
<proteinExistence type="inferred from homology"/>
<keyword evidence="3" id="KW-0560">Oxidoreductase</keyword>
<dbReference type="EMBL" id="MLGG01000068">
    <property type="protein sequence ID" value="KAK1448788.1"/>
    <property type="molecule type" value="Genomic_DNA"/>
</dbReference>
<dbReference type="Gene3D" id="3.40.50.720">
    <property type="entry name" value="NAD(P)-binding Rossmann-like Domain"/>
    <property type="match status" value="1"/>
</dbReference>
<feature type="domain" description="NmrA-like" evidence="4">
    <location>
        <begin position="4"/>
        <end position="226"/>
    </location>
</feature>
<evidence type="ECO:0000313" key="6">
    <source>
        <dbReference type="Proteomes" id="UP001239795"/>
    </source>
</evidence>
<keyword evidence="6" id="KW-1185">Reference proteome</keyword>
<dbReference type="PANTHER" id="PTHR47706">
    <property type="entry name" value="NMRA-LIKE FAMILY PROTEIN"/>
    <property type="match status" value="1"/>
</dbReference>
<accession>A0AAI9XGL9</accession>
<dbReference type="InterPro" id="IPR036291">
    <property type="entry name" value="NAD(P)-bd_dom_sf"/>
</dbReference>
<comment type="caution">
    <text evidence="5">The sequence shown here is derived from an EMBL/GenBank/DDBJ whole genome shotgun (WGS) entry which is preliminary data.</text>
</comment>
<dbReference type="InterPro" id="IPR051609">
    <property type="entry name" value="NmrA/Isoflavone_reductase-like"/>
</dbReference>
<dbReference type="AlphaFoldDB" id="A0AAI9XGL9"/>
<evidence type="ECO:0000256" key="1">
    <source>
        <dbReference type="ARBA" id="ARBA00005725"/>
    </source>
</evidence>
<reference evidence="5 6" key="1">
    <citation type="submission" date="2016-10" db="EMBL/GenBank/DDBJ databases">
        <title>The genome sequence of Colletotrichum fioriniae PJ7.</title>
        <authorList>
            <person name="Baroncelli R."/>
        </authorList>
    </citation>
    <scope>NUCLEOTIDE SEQUENCE [LARGE SCALE GENOMIC DNA]</scope>
    <source>
        <strain evidence="5">Col 31</strain>
    </source>
</reference>
<organism evidence="5 6">
    <name type="scientific">Colletotrichum melonis</name>
    <dbReference type="NCBI Taxonomy" id="1209925"/>
    <lineage>
        <taxon>Eukaryota</taxon>
        <taxon>Fungi</taxon>
        <taxon>Dikarya</taxon>
        <taxon>Ascomycota</taxon>
        <taxon>Pezizomycotina</taxon>
        <taxon>Sordariomycetes</taxon>
        <taxon>Hypocreomycetidae</taxon>
        <taxon>Glomerellales</taxon>
        <taxon>Glomerellaceae</taxon>
        <taxon>Colletotrichum</taxon>
        <taxon>Colletotrichum acutatum species complex</taxon>
    </lineage>
</organism>
<keyword evidence="2" id="KW-0521">NADP</keyword>
<dbReference type="PANTHER" id="PTHR47706:SF4">
    <property type="entry name" value="NMRA-LIKE DOMAIN-CONTAINING PROTEIN"/>
    <property type="match status" value="1"/>
</dbReference>
<dbReference type="Proteomes" id="UP001239795">
    <property type="component" value="Unassembled WGS sequence"/>
</dbReference>
<comment type="similarity">
    <text evidence="1">Belongs to the NmrA-type oxidoreductase family. Isoflavone reductase subfamily.</text>
</comment>
<evidence type="ECO:0000256" key="3">
    <source>
        <dbReference type="ARBA" id="ARBA00023002"/>
    </source>
</evidence>